<reference evidence="12 13" key="1">
    <citation type="submission" date="2022-03" db="EMBL/GenBank/DDBJ databases">
        <title>Chryseobacterium sp. isolated from the Andong Sikhe.</title>
        <authorList>
            <person name="Won M."/>
            <person name="Kim S.-J."/>
            <person name="Kwon S.-W."/>
        </authorList>
    </citation>
    <scope>NUCLEOTIDE SEQUENCE [LARGE SCALE GENOMIC DNA]</scope>
    <source>
        <strain evidence="12 13">ADR-1</strain>
    </source>
</reference>
<feature type="active site" evidence="9">
    <location>
        <position position="293"/>
    </location>
</feature>
<proteinExistence type="inferred from homology"/>
<evidence type="ECO:0000256" key="9">
    <source>
        <dbReference type="PROSITE-ProRule" id="PRU10007"/>
    </source>
</evidence>
<dbReference type="CDD" id="cd07123">
    <property type="entry name" value="ALDH_F4-17_P5CDH"/>
    <property type="match status" value="1"/>
</dbReference>
<dbReference type="InterPro" id="IPR029510">
    <property type="entry name" value="Ald_DH_CS_GLU"/>
</dbReference>
<dbReference type="RefSeq" id="WP_243575760.1">
    <property type="nucleotide sequence ID" value="NZ_CP094529.1"/>
</dbReference>
<comment type="catalytic activity">
    <reaction evidence="8">
        <text>L-glutamate 5-semialdehyde + NAD(+) + H2O = L-glutamate + NADH + 2 H(+)</text>
        <dbReference type="Rhea" id="RHEA:30235"/>
        <dbReference type="ChEBI" id="CHEBI:15377"/>
        <dbReference type="ChEBI" id="CHEBI:15378"/>
        <dbReference type="ChEBI" id="CHEBI:29985"/>
        <dbReference type="ChEBI" id="CHEBI:57540"/>
        <dbReference type="ChEBI" id="CHEBI:57945"/>
        <dbReference type="ChEBI" id="CHEBI:58066"/>
        <dbReference type="EC" id="1.2.1.88"/>
    </reaction>
</comment>
<evidence type="ECO:0000313" key="13">
    <source>
        <dbReference type="Proteomes" id="UP000831068"/>
    </source>
</evidence>
<evidence type="ECO:0000256" key="6">
    <source>
        <dbReference type="ARBA" id="ARBA00023062"/>
    </source>
</evidence>
<organism evidence="12 13">
    <name type="scientific">Chryseobacterium oryzae</name>
    <dbReference type="NCBI Taxonomy" id="2929799"/>
    <lineage>
        <taxon>Bacteria</taxon>
        <taxon>Pseudomonadati</taxon>
        <taxon>Bacteroidota</taxon>
        <taxon>Flavobacteriia</taxon>
        <taxon>Flavobacteriales</taxon>
        <taxon>Weeksellaceae</taxon>
        <taxon>Chryseobacterium group</taxon>
        <taxon>Chryseobacterium</taxon>
    </lineage>
</organism>
<accession>A0ABY4BGZ6</accession>
<evidence type="ECO:0000313" key="12">
    <source>
        <dbReference type="EMBL" id="UOE37256.1"/>
    </source>
</evidence>
<dbReference type="GO" id="GO:0003842">
    <property type="term" value="F:L-glutamate gamma-semialdehyde dehydrogenase activity"/>
    <property type="evidence" value="ECO:0007669"/>
    <property type="project" value="UniProtKB-EC"/>
</dbReference>
<name>A0ABY4BGZ6_9FLAO</name>
<evidence type="ECO:0000256" key="3">
    <source>
        <dbReference type="ARBA" id="ARBA00012884"/>
    </source>
</evidence>
<evidence type="ECO:0000256" key="8">
    <source>
        <dbReference type="ARBA" id="ARBA00048142"/>
    </source>
</evidence>
<evidence type="ECO:0000259" key="11">
    <source>
        <dbReference type="Pfam" id="PF00171"/>
    </source>
</evidence>
<dbReference type="PANTHER" id="PTHR42862:SF1">
    <property type="entry name" value="DELTA-1-PYRROLINE-5-CARBOXYLATE DEHYDROGENASE 2, ISOFORM A-RELATED"/>
    <property type="match status" value="1"/>
</dbReference>
<comment type="similarity">
    <text evidence="2 10">Belongs to the aldehyde dehydrogenase family.</text>
</comment>
<dbReference type="InterPro" id="IPR016160">
    <property type="entry name" value="Ald_DH_CS_CYS"/>
</dbReference>
<feature type="domain" description="Aldehyde dehydrogenase" evidence="11">
    <location>
        <begin position="57"/>
        <end position="524"/>
    </location>
</feature>
<evidence type="ECO:0000256" key="1">
    <source>
        <dbReference type="ARBA" id="ARBA00004786"/>
    </source>
</evidence>
<keyword evidence="5" id="KW-0520">NAD</keyword>
<protein>
    <recommendedName>
        <fullName evidence="7">L-glutamate gamma-semialdehyde dehydrogenase</fullName>
        <ecNumber evidence="3">1.2.1.88</ecNumber>
    </recommendedName>
    <alternativeName>
        <fullName evidence="7">L-glutamate gamma-semialdehyde dehydrogenase</fullName>
    </alternativeName>
</protein>
<evidence type="ECO:0000256" key="10">
    <source>
        <dbReference type="RuleBase" id="RU003345"/>
    </source>
</evidence>
<evidence type="ECO:0000256" key="4">
    <source>
        <dbReference type="ARBA" id="ARBA00023002"/>
    </source>
</evidence>
<gene>
    <name evidence="12" type="primary">pruA</name>
    <name evidence="12" type="ORF">MTP08_09270</name>
</gene>
<dbReference type="EMBL" id="CP094529">
    <property type="protein sequence ID" value="UOE37256.1"/>
    <property type="molecule type" value="Genomic_DNA"/>
</dbReference>
<dbReference type="Gene3D" id="3.40.605.10">
    <property type="entry name" value="Aldehyde Dehydrogenase, Chain A, domain 1"/>
    <property type="match status" value="1"/>
</dbReference>
<dbReference type="InterPro" id="IPR050485">
    <property type="entry name" value="Proline_metab_enzyme"/>
</dbReference>
<dbReference type="InterPro" id="IPR016163">
    <property type="entry name" value="Ald_DH_C"/>
</dbReference>
<sequence>MSKAISQVPFAVNEPVTSYLPGSSEVKSLLATYKKMWAEKTEVPMIINGKEVKTGDKVQLQSPQDHTHDFGFYHKGTMQHVDDAINAALAAKKQWNELGWEQRAAIFLKAADLLAGPYRDVINAATMIGQSKNVHQTEIDAACEFIDFLRFNVEFMTEMYSEQPVSDAGIWNRIEYRPLEGFCFAVTPFNFTAISGNLPTCMAMLGNVVVWKPSDKQIYSAKVIMDVLAEAGLPAGVINMIFTDGKETADKVLAHRDFAGLHFTGSTKVFQGMWKMIGDNIHNYRTYPRIVGETGGKDFVIAHSSANVDAVATALVRGAYEYQGQKCSAASRAYIPKSIWNDVKKVMETQISSIKVGSPEDPSNFVNAVIDKNSFEKCKGYIDRANASTEANVVIGGKTDDSKGWFVYPTVIETTNPHYESMVEEIFGPILSIYVYEDEQWAETLQLVDSSSPYSLTGSVFAQDRYVINEAFKALENASGNFYINDKPTGAVVGQQPFGGGRASGTNDKAGSKMNLLRWTSVRSIKETFVSPKDYKYPYLG</sequence>
<evidence type="ECO:0000256" key="7">
    <source>
        <dbReference type="ARBA" id="ARBA00032259"/>
    </source>
</evidence>
<evidence type="ECO:0000256" key="2">
    <source>
        <dbReference type="ARBA" id="ARBA00009986"/>
    </source>
</evidence>
<dbReference type="Gene3D" id="3.40.309.10">
    <property type="entry name" value="Aldehyde Dehydrogenase, Chain A, domain 2"/>
    <property type="match status" value="1"/>
</dbReference>
<keyword evidence="4 10" id="KW-0560">Oxidoreductase</keyword>
<dbReference type="EC" id="1.2.1.88" evidence="3"/>
<comment type="pathway">
    <text evidence="1">Amino-acid degradation; L-proline degradation into L-glutamate; L-glutamate from L-proline: step 2/2.</text>
</comment>
<keyword evidence="6" id="KW-0642">Proline metabolism</keyword>
<dbReference type="Pfam" id="PF00171">
    <property type="entry name" value="Aldedh"/>
    <property type="match status" value="1"/>
</dbReference>
<keyword evidence="13" id="KW-1185">Reference proteome</keyword>
<dbReference type="InterPro" id="IPR016162">
    <property type="entry name" value="Ald_DH_N"/>
</dbReference>
<dbReference type="SUPFAM" id="SSF53720">
    <property type="entry name" value="ALDH-like"/>
    <property type="match status" value="1"/>
</dbReference>
<evidence type="ECO:0000256" key="5">
    <source>
        <dbReference type="ARBA" id="ARBA00023027"/>
    </source>
</evidence>
<dbReference type="Proteomes" id="UP000831068">
    <property type="component" value="Chromosome"/>
</dbReference>
<dbReference type="NCBIfam" id="TIGR01236">
    <property type="entry name" value="D1pyr5carbox1"/>
    <property type="match status" value="1"/>
</dbReference>
<dbReference type="PANTHER" id="PTHR42862">
    <property type="entry name" value="DELTA-1-PYRROLINE-5-CARBOXYLATE DEHYDROGENASE 1, ISOFORM A-RELATED"/>
    <property type="match status" value="1"/>
</dbReference>
<dbReference type="PROSITE" id="PS00070">
    <property type="entry name" value="ALDEHYDE_DEHYDR_CYS"/>
    <property type="match status" value="1"/>
</dbReference>
<dbReference type="InterPro" id="IPR005931">
    <property type="entry name" value="P5CDH/ALDH4A1"/>
</dbReference>
<dbReference type="InterPro" id="IPR015590">
    <property type="entry name" value="Aldehyde_DH_dom"/>
</dbReference>
<dbReference type="InterPro" id="IPR016161">
    <property type="entry name" value="Ald_DH/histidinol_DH"/>
</dbReference>
<dbReference type="PROSITE" id="PS00687">
    <property type="entry name" value="ALDEHYDE_DEHYDR_GLU"/>
    <property type="match status" value="1"/>
</dbReference>